<organism evidence="3 4">
    <name type="scientific">Melanomma pulvis-pyrius CBS 109.77</name>
    <dbReference type="NCBI Taxonomy" id="1314802"/>
    <lineage>
        <taxon>Eukaryota</taxon>
        <taxon>Fungi</taxon>
        <taxon>Dikarya</taxon>
        <taxon>Ascomycota</taxon>
        <taxon>Pezizomycotina</taxon>
        <taxon>Dothideomycetes</taxon>
        <taxon>Pleosporomycetidae</taxon>
        <taxon>Pleosporales</taxon>
        <taxon>Melanommataceae</taxon>
        <taxon>Melanomma</taxon>
    </lineage>
</organism>
<evidence type="ECO:0000313" key="3">
    <source>
        <dbReference type="EMBL" id="KAF2795380.1"/>
    </source>
</evidence>
<accession>A0A6A6XFN5</accession>
<name>A0A6A6XFN5_9PLEO</name>
<feature type="domain" description="DUF7730" evidence="2">
    <location>
        <begin position="22"/>
        <end position="245"/>
    </location>
</feature>
<evidence type="ECO:0000313" key="4">
    <source>
        <dbReference type="Proteomes" id="UP000799757"/>
    </source>
</evidence>
<evidence type="ECO:0000259" key="2">
    <source>
        <dbReference type="Pfam" id="PF24864"/>
    </source>
</evidence>
<reference evidence="3" key="1">
    <citation type="journal article" date="2020" name="Stud. Mycol.">
        <title>101 Dothideomycetes genomes: a test case for predicting lifestyles and emergence of pathogens.</title>
        <authorList>
            <person name="Haridas S."/>
            <person name="Albert R."/>
            <person name="Binder M."/>
            <person name="Bloem J."/>
            <person name="Labutti K."/>
            <person name="Salamov A."/>
            <person name="Andreopoulos B."/>
            <person name="Baker S."/>
            <person name="Barry K."/>
            <person name="Bills G."/>
            <person name="Bluhm B."/>
            <person name="Cannon C."/>
            <person name="Castanera R."/>
            <person name="Culley D."/>
            <person name="Daum C."/>
            <person name="Ezra D."/>
            <person name="Gonzalez J."/>
            <person name="Henrissat B."/>
            <person name="Kuo A."/>
            <person name="Liang C."/>
            <person name="Lipzen A."/>
            <person name="Lutzoni F."/>
            <person name="Magnuson J."/>
            <person name="Mondo S."/>
            <person name="Nolan M."/>
            <person name="Ohm R."/>
            <person name="Pangilinan J."/>
            <person name="Park H.-J."/>
            <person name="Ramirez L."/>
            <person name="Alfaro M."/>
            <person name="Sun H."/>
            <person name="Tritt A."/>
            <person name="Yoshinaga Y."/>
            <person name="Zwiers L.-H."/>
            <person name="Turgeon B."/>
            <person name="Goodwin S."/>
            <person name="Spatafora J."/>
            <person name="Crous P."/>
            <person name="Grigoriev I."/>
        </authorList>
    </citation>
    <scope>NUCLEOTIDE SEQUENCE</scope>
    <source>
        <strain evidence="3">CBS 109.77</strain>
    </source>
</reference>
<sequence length="286" mass="31224">MVAPRALSPYPTPSSPDPYAVQASSPLFAKLPRELRDVVWGYVLGGRVVHMNWGVGSGEGGGGGGGGEARIRQLSGEVCVGSTHVCGLCYRRWGTRSLRKGRDGVVGVREVLGICRAVYFEAVAVLYSANTFDFTDTWPYADFRYLTWNVPISSLLHITSLNLTCNDIPYPTALSAPAALPLSSTVFLSLPHWYTVFKTLSLLKGLRNLQIKLVFARAAPNTAHLTPERAQEAEDELLAPLRQLDYIVGMRRREAVGFEVLLPEMCRGQGEVAGELKMVGWTVVGD</sequence>
<dbReference type="InterPro" id="IPR056632">
    <property type="entry name" value="DUF7730"/>
</dbReference>
<protein>
    <recommendedName>
        <fullName evidence="2">DUF7730 domain-containing protein</fullName>
    </recommendedName>
</protein>
<keyword evidence="4" id="KW-1185">Reference proteome</keyword>
<gene>
    <name evidence="3" type="ORF">K505DRAFT_373929</name>
</gene>
<evidence type="ECO:0000256" key="1">
    <source>
        <dbReference type="SAM" id="MobiDB-lite"/>
    </source>
</evidence>
<dbReference type="Pfam" id="PF24864">
    <property type="entry name" value="DUF7730"/>
    <property type="match status" value="1"/>
</dbReference>
<dbReference type="AlphaFoldDB" id="A0A6A6XFN5"/>
<proteinExistence type="predicted"/>
<feature type="region of interest" description="Disordered" evidence="1">
    <location>
        <begin position="1"/>
        <end position="20"/>
    </location>
</feature>
<dbReference type="EMBL" id="MU001860">
    <property type="protein sequence ID" value="KAF2795380.1"/>
    <property type="molecule type" value="Genomic_DNA"/>
</dbReference>
<dbReference type="PANTHER" id="PTHR38790">
    <property type="entry name" value="2EXR DOMAIN-CONTAINING PROTEIN-RELATED"/>
    <property type="match status" value="1"/>
</dbReference>
<dbReference type="OrthoDB" id="4757095at2759"/>
<dbReference type="Proteomes" id="UP000799757">
    <property type="component" value="Unassembled WGS sequence"/>
</dbReference>